<proteinExistence type="predicted"/>
<protein>
    <submittedName>
        <fullName evidence="2">Uncharacterized protein</fullName>
    </submittedName>
</protein>
<comment type="caution">
    <text evidence="2">The sequence shown here is derived from an EMBL/GenBank/DDBJ whole genome shotgun (WGS) entry which is preliminary data.</text>
</comment>
<name>A0A645IU83_9ZZZZ</name>
<dbReference type="EMBL" id="VSSQ01123724">
    <property type="protein sequence ID" value="MPN54971.1"/>
    <property type="molecule type" value="Genomic_DNA"/>
</dbReference>
<keyword evidence="1" id="KW-0812">Transmembrane</keyword>
<evidence type="ECO:0000256" key="1">
    <source>
        <dbReference type="SAM" id="Phobius"/>
    </source>
</evidence>
<keyword evidence="1" id="KW-0472">Membrane</keyword>
<sequence>MIESLLVDVLPKNGDYPVAQRVLMLAGGVLFLSMGLALQVSCRFGYNTNDVLLFKIVQLTGLQYHWVKVAGDWVFVLAGFLLGGAVGIGTVLSALLVGPLIRTFAKFYNHTILKVLHLQDERNEFQQAAA</sequence>
<organism evidence="2">
    <name type="scientific">bioreactor metagenome</name>
    <dbReference type="NCBI Taxonomy" id="1076179"/>
    <lineage>
        <taxon>unclassified sequences</taxon>
        <taxon>metagenomes</taxon>
        <taxon>ecological metagenomes</taxon>
    </lineage>
</organism>
<reference evidence="2" key="1">
    <citation type="submission" date="2019-08" db="EMBL/GenBank/DDBJ databases">
        <authorList>
            <person name="Kucharzyk K."/>
            <person name="Murdoch R.W."/>
            <person name="Higgins S."/>
            <person name="Loffler F."/>
        </authorList>
    </citation>
    <scope>NUCLEOTIDE SEQUENCE</scope>
</reference>
<feature type="transmembrane region" description="Helical" evidence="1">
    <location>
        <begin position="73"/>
        <end position="97"/>
    </location>
</feature>
<dbReference type="PANTHER" id="PTHR40078:SF1">
    <property type="entry name" value="INTEGRAL MEMBRANE PROTEIN"/>
    <property type="match status" value="1"/>
</dbReference>
<dbReference type="PANTHER" id="PTHR40078">
    <property type="entry name" value="INTEGRAL MEMBRANE PROTEIN-RELATED"/>
    <property type="match status" value="1"/>
</dbReference>
<feature type="transmembrane region" description="Helical" evidence="1">
    <location>
        <begin position="18"/>
        <end position="38"/>
    </location>
</feature>
<evidence type="ECO:0000313" key="2">
    <source>
        <dbReference type="EMBL" id="MPN54971.1"/>
    </source>
</evidence>
<dbReference type="AlphaFoldDB" id="A0A645IU83"/>
<keyword evidence="1" id="KW-1133">Transmembrane helix</keyword>
<gene>
    <name evidence="2" type="ORF">SDC9_202650</name>
</gene>
<dbReference type="Pfam" id="PF19700">
    <property type="entry name" value="DUF6198"/>
    <property type="match status" value="1"/>
</dbReference>
<dbReference type="InterPro" id="IPR038750">
    <property type="entry name" value="YczE/YyaS-like"/>
</dbReference>
<accession>A0A645IU83</accession>